<evidence type="ECO:0000313" key="2">
    <source>
        <dbReference type="Proteomes" id="UP000095209"/>
    </source>
</evidence>
<dbReference type="Proteomes" id="UP000095209">
    <property type="component" value="Unassembled WGS sequence"/>
</dbReference>
<organism evidence="1 2">
    <name type="scientific">Bacillus solimangrovi</name>
    <dbReference type="NCBI Taxonomy" id="1305675"/>
    <lineage>
        <taxon>Bacteria</taxon>
        <taxon>Bacillati</taxon>
        <taxon>Bacillota</taxon>
        <taxon>Bacilli</taxon>
        <taxon>Bacillales</taxon>
        <taxon>Bacillaceae</taxon>
        <taxon>Bacillus</taxon>
    </lineage>
</organism>
<protein>
    <submittedName>
        <fullName evidence="1">Uncharacterized protein</fullName>
    </submittedName>
</protein>
<dbReference type="RefSeq" id="WP_069718304.1">
    <property type="nucleotide sequence ID" value="NZ_MJEH01000055.1"/>
</dbReference>
<evidence type="ECO:0000313" key="1">
    <source>
        <dbReference type="EMBL" id="OEH91566.1"/>
    </source>
</evidence>
<dbReference type="EMBL" id="MJEH01000055">
    <property type="protein sequence ID" value="OEH91566.1"/>
    <property type="molecule type" value="Genomic_DNA"/>
</dbReference>
<accession>A0A1E5LBV5</accession>
<comment type="caution">
    <text evidence="1">The sequence shown here is derived from an EMBL/GenBank/DDBJ whole genome shotgun (WGS) entry which is preliminary data.</text>
</comment>
<proteinExistence type="predicted"/>
<dbReference type="OrthoDB" id="9554412at2"/>
<reference evidence="1 2" key="1">
    <citation type="submission" date="2016-08" db="EMBL/GenBank/DDBJ databases">
        <title>Genome of Bacillus solimangrovi GH2-4.</title>
        <authorList>
            <person name="Lim S."/>
            <person name="Kim B.-C."/>
        </authorList>
    </citation>
    <scope>NUCLEOTIDE SEQUENCE [LARGE SCALE GENOMIC DNA]</scope>
    <source>
        <strain evidence="1 2">GH2-4</strain>
    </source>
</reference>
<dbReference type="AlphaFoldDB" id="A0A1E5LBV5"/>
<sequence>MSKKNDNSKYVYQGLETNGFFLKGSLPKEKAIELAGSDFSFQQVEDNRVGCALMVVRIENMKPWNLPLVNIKYPEAAWLLDKGNGDYLAVKAQTPRSMLWILSMSDNYNTDVGDMSLSKNGENANIIVTSGENRFTVELDGSSENTKFDKTLINNLWTRNKKGKYYRIPWAPNEAESIYQMNCQITDDSLGKNVFGHEVIWNEKAIYFINRPHHCAPSYSDQPFSVQ</sequence>
<keyword evidence="2" id="KW-1185">Reference proteome</keyword>
<gene>
    <name evidence="1" type="ORF">BFG57_04110</name>
</gene>
<name>A0A1E5LBV5_9BACI</name>